<proteinExistence type="inferred from homology"/>
<comment type="subunit">
    <text evidence="12">Interacts with MIA3. Interacts with the COPII coat subunits SEC23A, SEC23B and maybe SEC24C. Interacts with PREB; recruits PREB to endoplasmic reticulum exit sites. Interacts with APOB.</text>
</comment>
<evidence type="ECO:0000256" key="4">
    <source>
        <dbReference type="ARBA" id="ARBA00022729"/>
    </source>
</evidence>
<feature type="chain" id="PRO_5041640836" description="Melanoma inhibitory activity protein 2" evidence="18">
    <location>
        <begin position="23"/>
        <end position="1402"/>
    </location>
</feature>
<feature type="region of interest" description="Disordered" evidence="17">
    <location>
        <begin position="1333"/>
        <end position="1402"/>
    </location>
</feature>
<feature type="compositionally biased region" description="Basic and acidic residues" evidence="17">
    <location>
        <begin position="514"/>
        <end position="526"/>
    </location>
</feature>
<evidence type="ECO:0000256" key="1">
    <source>
        <dbReference type="ARBA" id="ARBA00004389"/>
    </source>
</evidence>
<evidence type="ECO:0000256" key="8">
    <source>
        <dbReference type="ARBA" id="ARBA00023136"/>
    </source>
</evidence>
<evidence type="ECO:0000256" key="9">
    <source>
        <dbReference type="ARBA" id="ARBA00023180"/>
    </source>
</evidence>
<feature type="coiled-coil region" evidence="16">
    <location>
        <begin position="807"/>
        <end position="855"/>
    </location>
</feature>
<organism evidence="20 21">
    <name type="scientific">Eublepharis macularius</name>
    <name type="common">Leopard gecko</name>
    <name type="synonym">Cyrtodactylus macularius</name>
    <dbReference type="NCBI Taxonomy" id="481883"/>
    <lineage>
        <taxon>Eukaryota</taxon>
        <taxon>Metazoa</taxon>
        <taxon>Chordata</taxon>
        <taxon>Craniata</taxon>
        <taxon>Vertebrata</taxon>
        <taxon>Euteleostomi</taxon>
        <taxon>Lepidosauria</taxon>
        <taxon>Squamata</taxon>
        <taxon>Bifurcata</taxon>
        <taxon>Gekkota</taxon>
        <taxon>Eublepharidae</taxon>
        <taxon>Eublepharinae</taxon>
        <taxon>Eublepharis</taxon>
    </lineage>
</organism>
<keyword evidence="7 16" id="KW-0175">Coiled coil</keyword>
<keyword evidence="2 15" id="KW-0728">SH3 domain</keyword>
<dbReference type="GO" id="GO:0035459">
    <property type="term" value="P:vesicle cargo loading"/>
    <property type="evidence" value="ECO:0007669"/>
    <property type="project" value="TreeGrafter"/>
</dbReference>
<dbReference type="GO" id="GO:0009306">
    <property type="term" value="P:protein secretion"/>
    <property type="evidence" value="ECO:0007669"/>
    <property type="project" value="TreeGrafter"/>
</dbReference>
<evidence type="ECO:0000256" key="14">
    <source>
        <dbReference type="ARBA" id="ARBA00078803"/>
    </source>
</evidence>
<keyword evidence="6" id="KW-1133">Transmembrane helix</keyword>
<feature type="region of interest" description="Disordered" evidence="17">
    <location>
        <begin position="180"/>
        <end position="205"/>
    </location>
</feature>
<feature type="region of interest" description="Disordered" evidence="17">
    <location>
        <begin position="321"/>
        <end position="353"/>
    </location>
</feature>
<dbReference type="RefSeq" id="XP_054826383.1">
    <property type="nucleotide sequence ID" value="XM_054970408.1"/>
</dbReference>
<evidence type="ECO:0000256" key="7">
    <source>
        <dbReference type="ARBA" id="ARBA00023054"/>
    </source>
</evidence>
<protein>
    <recommendedName>
        <fullName evidence="13">Melanoma inhibitory activity protein 2</fullName>
    </recommendedName>
    <alternativeName>
        <fullName evidence="14">CTAGE family member 5 ER export factor</fullName>
    </alternativeName>
</protein>
<keyword evidence="9" id="KW-0325">Glycoprotein</keyword>
<dbReference type="InterPro" id="IPR001452">
    <property type="entry name" value="SH3_domain"/>
</dbReference>
<comment type="similarity">
    <text evidence="11">Belongs to the MIA/OTOR family.</text>
</comment>
<dbReference type="InterPro" id="IPR036028">
    <property type="entry name" value="SH3-like_dom_sf"/>
</dbReference>
<feature type="compositionally biased region" description="Polar residues" evidence="17">
    <location>
        <begin position="1374"/>
        <end position="1393"/>
    </location>
</feature>
<dbReference type="Proteomes" id="UP001190640">
    <property type="component" value="Chromosome 2"/>
</dbReference>
<reference evidence="21" key="1">
    <citation type="submission" date="2025-08" db="UniProtKB">
        <authorList>
            <consortium name="RefSeq"/>
        </authorList>
    </citation>
    <scope>IDENTIFICATION</scope>
    <source>
        <tissue evidence="21">Blood</tissue>
    </source>
</reference>
<evidence type="ECO:0000256" key="15">
    <source>
        <dbReference type="PROSITE-ProRule" id="PRU00192"/>
    </source>
</evidence>
<feature type="coiled-coil region" evidence="16">
    <location>
        <begin position="683"/>
        <end position="778"/>
    </location>
</feature>
<evidence type="ECO:0000256" key="18">
    <source>
        <dbReference type="SAM" id="SignalP"/>
    </source>
</evidence>
<evidence type="ECO:0000256" key="12">
    <source>
        <dbReference type="ARBA" id="ARBA00063217"/>
    </source>
</evidence>
<comment type="function">
    <text evidence="10">Plays a role in the transport of cargos that are too large to fit into COPII-coated vesicles and require specific mechanisms to be incorporated into membrane-bound carriers and exported from the endoplasmic reticulum. Plays a role in the secretion of lipoproteins, pre-chylomicrons and pre-VLDLs, by participating in their export from the endoplasmic reticulum. Thereby, may play a role in cholesterol and triglyceride homeostasis. Required for collagen VII (COL7A1) secretion by loading COL7A1 into transport carriers and recruiting PREB/SEC12 at the endoplasmic reticulum exit sites.</text>
</comment>
<feature type="domain" description="SH3" evidence="19">
    <location>
        <begin position="39"/>
        <end position="101"/>
    </location>
</feature>
<gene>
    <name evidence="21" type="primary">MIA2</name>
</gene>
<dbReference type="Gene3D" id="2.30.30.40">
    <property type="entry name" value="SH3 Domains"/>
    <property type="match status" value="1"/>
</dbReference>
<dbReference type="Pfam" id="PF07653">
    <property type="entry name" value="SH3_2"/>
    <property type="match status" value="1"/>
</dbReference>
<comment type="subcellular location">
    <subcellularLocation>
        <location evidence="1">Endoplasmic reticulum membrane</location>
        <topology evidence="1">Single-pass membrane protein</topology>
    </subcellularLocation>
</comment>
<dbReference type="KEGG" id="emc:129323752"/>
<dbReference type="GO" id="GO:0006888">
    <property type="term" value="P:endoplasmic reticulum to Golgi vesicle-mediated transport"/>
    <property type="evidence" value="ECO:0007669"/>
    <property type="project" value="TreeGrafter"/>
</dbReference>
<dbReference type="GO" id="GO:0005789">
    <property type="term" value="C:endoplasmic reticulum membrane"/>
    <property type="evidence" value="ECO:0007669"/>
    <property type="project" value="UniProtKB-SubCell"/>
</dbReference>
<keyword evidence="20" id="KW-1185">Reference proteome</keyword>
<evidence type="ECO:0000256" key="16">
    <source>
        <dbReference type="SAM" id="Coils"/>
    </source>
</evidence>
<evidence type="ECO:0000313" key="20">
    <source>
        <dbReference type="Proteomes" id="UP001190640"/>
    </source>
</evidence>
<dbReference type="InterPro" id="IPR051500">
    <property type="entry name" value="cTAGE_MIA/OTOR"/>
</dbReference>
<evidence type="ECO:0000256" key="5">
    <source>
        <dbReference type="ARBA" id="ARBA00022824"/>
    </source>
</evidence>
<dbReference type="GO" id="GO:0070971">
    <property type="term" value="C:endoplasmic reticulum exit site"/>
    <property type="evidence" value="ECO:0007669"/>
    <property type="project" value="TreeGrafter"/>
</dbReference>
<evidence type="ECO:0000256" key="17">
    <source>
        <dbReference type="SAM" id="MobiDB-lite"/>
    </source>
</evidence>
<evidence type="ECO:0000259" key="19">
    <source>
        <dbReference type="PROSITE" id="PS50002"/>
    </source>
</evidence>
<keyword evidence="8" id="KW-0472">Membrane</keyword>
<keyword evidence="4 18" id="KW-0732">Signal</keyword>
<dbReference type="PANTHER" id="PTHR23158:SF38">
    <property type="entry name" value="MELANOMA INHIBITORY ACTIVITY PROTEIN 2"/>
    <property type="match status" value="1"/>
</dbReference>
<name>A0AA97KQL0_EUBMA</name>
<feature type="compositionally biased region" description="Pro residues" evidence="17">
    <location>
        <begin position="1354"/>
        <end position="1372"/>
    </location>
</feature>
<evidence type="ECO:0000256" key="13">
    <source>
        <dbReference type="ARBA" id="ARBA00072324"/>
    </source>
</evidence>
<feature type="region of interest" description="Disordered" evidence="17">
    <location>
        <begin position="494"/>
        <end position="542"/>
    </location>
</feature>
<feature type="signal peptide" evidence="18">
    <location>
        <begin position="1"/>
        <end position="22"/>
    </location>
</feature>
<keyword evidence="5" id="KW-0256">Endoplasmic reticulum</keyword>
<sequence>MWKTVDVRILLLVLSFFTSMKTTTLLSDQKKCGDPECETSIIRVQAIKDYIGPDCRYLSFKSGEEIMVYFKLSGKSEDLWAGSKGKDFGYFPMDAVQIEEVFVTEEVEVPTKETDFLCLDGGEYIFENKDSIFNTEDKENEYITLYTDEIHSKLNKPKDEAPEITDISFTKEYKELFLDSDESDSKSKDQHTLETTRHGNSELRNRMTEVDKNIQQEDQKSQSLKPVSEEATWSVSGIAGWLGLGGQPKEEPTREISETVEQITFRHRKIAITDDSDLKKLNDDSETEPKTWFPSTLTDLMHFGSSKAGFGLLYKENDPDAQDLSRITGDSDHRDSTTVSDTQEQEPSDSALSKSNWFDLDISDILTFGYSNENEVRKEKYEGGEATSKNKESLPPSVYSVGILMDQGLEKRTSESAVLHEEQEKHVQETTGIKKTDSKVQLANEVTGFKDATDTSVSTETGDKLLESLYTEHGSVSGSKVMENIDTKAIMKESERKNDQSGTIHTGQLSDGTSTERNRLNSDKKLNSGHYSETNKIPPVNTEEKICTSEDSGQLNLKERVLLRNIMTQNSTFKYAEREWLFQIVLYLNDICDLMKSAFSYMMFMSRKVVAALPENVTPGPNLYGFPWEMVICFAIVALLIVLLLMYRSYQSVRSRLYVGREKQLASKVAELVEDKCKVLEKLSLCKKEYEELENSLKDASLLNEATSASNMKTVCEELSSSNSVLKREMECLEKELEEEKSKRSQQDDLMSEMQRRMESLENETKSIYQQIAEAKTTLKVYDINRERLRTSIQDAVEENSHLCESEKQLLQEAEGWGERFNELNEQTKMFESSKADMEESLTNKDSQVKSLTERLLKMKDWSCAIGEHDDIEDNYWDNDKKEETENGEHLDDQEKRTVRKLIYAAKLNACLKSLETEKNQIYSKLTDENKAKEELAERIENLHREHVVLQSENTQFESEVQKLQQKLKVMTELYQENEMNLHRKLTVEEKERLQKEEKLSKADKRINHAAEELATYRQRAKDLEDELERTVRSYQNQIMSHEKKAHDNWLAARAAERHLNDIRKENLHCRQQLTEAEFKYDFLEKDPYALDVPIRAFGREQSPYGPSPMGRPSSETRAFLSPPTLLEGPLRLSPVLPGGGGRGSRGPGNAGIYEAGNEREELSSDRLSNPHRPPSDSGSLSPPWDRDRRIMPLPAGQPYNDQSLPPRRQERFYPNLPTSGRLSGPAELRSYNMHSFDKTDGHTAENNSRMDLSGNGIKDHPNDSDMLNASDQPLAPESETFGPGIVPPPLPLLRAPLMPIDPRGPFMRRGPPFPPLPPTGVYGPREYFPRDFASLPRPSLPMRTPFPLRPFSQYPPPRAGFFPPPPPPPQAPLDNSNELPAGLTQQSTSSPADHQEPQPET</sequence>
<keyword evidence="3" id="KW-0812">Transmembrane</keyword>
<feature type="region of interest" description="Disordered" evidence="17">
    <location>
        <begin position="1099"/>
        <end position="1272"/>
    </location>
</feature>
<dbReference type="SUPFAM" id="SSF50044">
    <property type="entry name" value="SH3-domain"/>
    <property type="match status" value="1"/>
</dbReference>
<dbReference type="PANTHER" id="PTHR23158">
    <property type="entry name" value="MELANOMA INHIBITORY ACTIVITY-RELATED"/>
    <property type="match status" value="1"/>
</dbReference>
<dbReference type="PROSITE" id="PS50002">
    <property type="entry name" value="SH3"/>
    <property type="match status" value="1"/>
</dbReference>
<feature type="coiled-coil region" evidence="16">
    <location>
        <begin position="923"/>
        <end position="1045"/>
    </location>
</feature>
<dbReference type="GeneID" id="129323752"/>
<evidence type="ECO:0000313" key="21">
    <source>
        <dbReference type="RefSeq" id="XP_054826383.1"/>
    </source>
</evidence>
<dbReference type="CTD" id="4253"/>
<feature type="compositionally biased region" description="Gly residues" evidence="17">
    <location>
        <begin position="1138"/>
        <end position="1150"/>
    </location>
</feature>
<evidence type="ECO:0000256" key="11">
    <source>
        <dbReference type="ARBA" id="ARBA00061486"/>
    </source>
</evidence>
<evidence type="ECO:0000256" key="6">
    <source>
        <dbReference type="ARBA" id="ARBA00022989"/>
    </source>
</evidence>
<accession>A0AA97KQL0</accession>
<dbReference type="FunFam" id="2.30.30.40:FF:000142">
    <property type="entry name" value="melanoma inhibitory activity protein 2 isoform X2"/>
    <property type="match status" value="1"/>
</dbReference>
<evidence type="ECO:0000256" key="2">
    <source>
        <dbReference type="ARBA" id="ARBA00022443"/>
    </source>
</evidence>
<evidence type="ECO:0000256" key="10">
    <source>
        <dbReference type="ARBA" id="ARBA00058328"/>
    </source>
</evidence>
<feature type="compositionally biased region" description="Polar residues" evidence="17">
    <location>
        <begin position="500"/>
        <end position="513"/>
    </location>
</feature>
<evidence type="ECO:0000256" key="3">
    <source>
        <dbReference type="ARBA" id="ARBA00022692"/>
    </source>
</evidence>